<dbReference type="PROSITE" id="PS00063">
    <property type="entry name" value="ALDOKETO_REDUCTASE_3"/>
    <property type="match status" value="1"/>
</dbReference>
<dbReference type="PROSITE" id="PS00062">
    <property type="entry name" value="ALDOKETO_REDUCTASE_2"/>
    <property type="match status" value="1"/>
</dbReference>
<dbReference type="AlphaFoldDB" id="A0A192GZU4"/>
<evidence type="ECO:0000256" key="4">
    <source>
        <dbReference type="SAM" id="MobiDB-lite"/>
    </source>
</evidence>
<dbReference type="STRING" id="375175.AYR53_04325"/>
<dbReference type="GO" id="GO:0016616">
    <property type="term" value="F:oxidoreductase activity, acting on the CH-OH group of donors, NAD or NADP as acceptor"/>
    <property type="evidence" value="ECO:0007669"/>
    <property type="project" value="UniProtKB-ARBA"/>
</dbReference>
<keyword evidence="2" id="KW-0521">NADP</keyword>
<protein>
    <submittedName>
        <fullName evidence="5">Glyoxal reductase</fullName>
    </submittedName>
</protein>
<evidence type="ECO:0000313" key="5">
    <source>
        <dbReference type="EMBL" id="ANK62059.1"/>
    </source>
</evidence>
<dbReference type="InterPro" id="IPR036812">
    <property type="entry name" value="NAD(P)_OxRdtase_dom_sf"/>
</dbReference>
<dbReference type="PANTHER" id="PTHR43827">
    <property type="entry name" value="2,5-DIKETO-D-GLUCONIC ACID REDUCTASE"/>
    <property type="match status" value="1"/>
</dbReference>
<feature type="compositionally biased region" description="Basic and acidic residues" evidence="4">
    <location>
        <begin position="263"/>
        <end position="283"/>
    </location>
</feature>
<evidence type="ECO:0000256" key="1">
    <source>
        <dbReference type="ARBA" id="ARBA00007905"/>
    </source>
</evidence>
<dbReference type="PIRSF" id="PIRSF000097">
    <property type="entry name" value="AKR"/>
    <property type="match status" value="1"/>
</dbReference>
<dbReference type="RefSeq" id="WP_068225764.1">
    <property type="nucleotide sequence ID" value="NZ_CP014623.1"/>
</dbReference>
<reference evidence="5 6" key="1">
    <citation type="submission" date="2016-03" db="EMBL/GenBank/DDBJ databases">
        <title>Pediococcus and Lactobacillus from brewery environment - whole genome sequencing and assembly.</title>
        <authorList>
            <person name="Behr J."/>
            <person name="Geissler A.J."/>
            <person name="Vogel R.F."/>
        </authorList>
    </citation>
    <scope>NUCLEOTIDE SEQUENCE [LARGE SCALE GENOMIC DNA]</scope>
    <source>
        <strain evidence="5 6">TMW 1.1989</strain>
    </source>
</reference>
<dbReference type="SUPFAM" id="SSF51430">
    <property type="entry name" value="NAD(P)-linked oxidoreductase"/>
    <property type="match status" value="1"/>
</dbReference>
<dbReference type="GeneID" id="42981467"/>
<proteinExistence type="inferred from homology"/>
<dbReference type="KEGG" id="lbt:AYR52_09365"/>
<keyword evidence="3" id="KW-0560">Oxidoreductase</keyword>
<dbReference type="InterPro" id="IPR020471">
    <property type="entry name" value="AKR"/>
</dbReference>
<dbReference type="FunFam" id="3.20.20.100:FF:000015">
    <property type="entry name" value="Oxidoreductase, aldo/keto reductase family"/>
    <property type="match status" value="1"/>
</dbReference>
<accession>A0A192GZU4</accession>
<dbReference type="PANTHER" id="PTHR43827:SF3">
    <property type="entry name" value="NADP-DEPENDENT OXIDOREDUCTASE DOMAIN-CONTAINING PROTEIN"/>
    <property type="match status" value="1"/>
</dbReference>
<comment type="similarity">
    <text evidence="1">Belongs to the aldo/keto reductase family.</text>
</comment>
<dbReference type="Proteomes" id="UP000078582">
    <property type="component" value="Chromosome"/>
</dbReference>
<dbReference type="EMBL" id="CP014873">
    <property type="protein sequence ID" value="ANK62059.1"/>
    <property type="molecule type" value="Genomic_DNA"/>
</dbReference>
<dbReference type="Pfam" id="PF00248">
    <property type="entry name" value="Aldo_ket_red"/>
    <property type="match status" value="1"/>
</dbReference>
<feature type="region of interest" description="Disordered" evidence="4">
    <location>
        <begin position="261"/>
        <end position="283"/>
    </location>
</feature>
<dbReference type="Gene3D" id="3.20.20.100">
    <property type="entry name" value="NADP-dependent oxidoreductase domain"/>
    <property type="match status" value="1"/>
</dbReference>
<dbReference type="PRINTS" id="PR00069">
    <property type="entry name" value="ALDKETRDTASE"/>
</dbReference>
<dbReference type="InterPro" id="IPR018170">
    <property type="entry name" value="Aldo/ket_reductase_CS"/>
</dbReference>
<evidence type="ECO:0000313" key="6">
    <source>
        <dbReference type="Proteomes" id="UP000078582"/>
    </source>
</evidence>
<dbReference type="InterPro" id="IPR023210">
    <property type="entry name" value="NADP_OxRdtase_dom"/>
</dbReference>
<sequence>MNNQIPNVTLNNGVKIPQLGLGVFLVKDANELKQSIKWALAADYRHIDTAMIYENETTVGEAIKESKLDRKDLFITSKLWNSDHGYEETKAAFNASLKRLGVDYLDMYLIHWPSPNYIESWKAMEELYHAGKIRAIGVSNFQIHHLEDLMAHTEVVPVVNQIETHPYFQQKELHDFMAKHNIAHEAWGPLGQGKGNVLNDPTLTELAKKHAKSTAQIILRWHVQRGEIVIPKSIHENRIQQNRDIFDFSLSDEEMAKIAAIDKNQRGSRSPDDTEWLEKTAKE</sequence>
<name>A0A192GZU4_9LACO</name>
<evidence type="ECO:0000256" key="3">
    <source>
        <dbReference type="ARBA" id="ARBA00023002"/>
    </source>
</evidence>
<evidence type="ECO:0000256" key="2">
    <source>
        <dbReference type="ARBA" id="ARBA00022857"/>
    </source>
</evidence>
<organism evidence="5 6">
    <name type="scientific">Loigolactobacillus backii</name>
    <dbReference type="NCBI Taxonomy" id="375175"/>
    <lineage>
        <taxon>Bacteria</taxon>
        <taxon>Bacillati</taxon>
        <taxon>Bacillota</taxon>
        <taxon>Bacilli</taxon>
        <taxon>Lactobacillales</taxon>
        <taxon>Lactobacillaceae</taxon>
        <taxon>Loigolactobacillus</taxon>
    </lineage>
</organism>
<keyword evidence="6" id="KW-1185">Reference proteome</keyword>
<dbReference type="OrthoDB" id="9804790at2"/>
<gene>
    <name evidence="5" type="ORF">AYR53_04325</name>
</gene>